<keyword evidence="7" id="KW-0028">Amino-acid biosynthesis</keyword>
<dbReference type="GO" id="GO:0003855">
    <property type="term" value="F:3-dehydroquinate dehydratase activity"/>
    <property type="evidence" value="ECO:0007669"/>
    <property type="project" value="UniProtKB-UniRule"/>
</dbReference>
<gene>
    <name evidence="7" type="primary">aroQ</name>
    <name evidence="12" type="ORF">Dthio_PD2242</name>
</gene>
<feature type="active site" description="Proton acceptor" evidence="7 8">
    <location>
        <position position="27"/>
    </location>
</feature>
<evidence type="ECO:0000256" key="10">
    <source>
        <dbReference type="PIRSR" id="PIRSR001399-3"/>
    </source>
</evidence>
<dbReference type="PIRSF" id="PIRSF001399">
    <property type="entry name" value="DHquinase_II"/>
    <property type="match status" value="1"/>
</dbReference>
<evidence type="ECO:0000256" key="6">
    <source>
        <dbReference type="ARBA" id="ARBA00023239"/>
    </source>
</evidence>
<feature type="binding site" evidence="7 9">
    <location>
        <position position="118"/>
    </location>
    <ligand>
        <name>substrate</name>
    </ligand>
</feature>
<dbReference type="Proteomes" id="UP000005496">
    <property type="component" value="Unassembled WGS sequence"/>
</dbReference>
<comment type="caution">
    <text evidence="12">The sequence shown here is derived from an EMBL/GenBank/DDBJ whole genome shotgun (WGS) entry which is preliminary data.</text>
</comment>
<reference evidence="12" key="1">
    <citation type="submission" date="2010-05" db="EMBL/GenBank/DDBJ databases">
        <title>The draft genome of Desulfonatronospira thiodismutans ASO3-1.</title>
        <authorList>
            <consortium name="US DOE Joint Genome Institute (JGI-PGF)"/>
            <person name="Lucas S."/>
            <person name="Copeland A."/>
            <person name="Lapidus A."/>
            <person name="Cheng J.-F."/>
            <person name="Bruce D."/>
            <person name="Goodwin L."/>
            <person name="Pitluck S."/>
            <person name="Chertkov O."/>
            <person name="Brettin T."/>
            <person name="Detter J.C."/>
            <person name="Han C."/>
            <person name="Land M.L."/>
            <person name="Hauser L."/>
            <person name="Kyrpides N."/>
            <person name="Mikhailova N."/>
            <person name="Muyzer G."/>
            <person name="Woyke T."/>
        </authorList>
    </citation>
    <scope>NUCLEOTIDE SEQUENCE [LARGE SCALE GENOMIC DNA]</scope>
    <source>
        <strain evidence="12">ASO3-1</strain>
    </source>
</reference>
<keyword evidence="11" id="KW-0812">Transmembrane</keyword>
<proteinExistence type="inferred from homology"/>
<feature type="binding site" evidence="7 9">
    <location>
        <begin position="108"/>
        <end position="109"/>
    </location>
    <ligand>
        <name>substrate</name>
    </ligand>
</feature>
<keyword evidence="11" id="KW-0472">Membrane</keyword>
<accession>D6SQ25</accession>
<dbReference type="PANTHER" id="PTHR21272">
    <property type="entry name" value="CATABOLIC 3-DEHYDROQUINASE"/>
    <property type="match status" value="1"/>
</dbReference>
<dbReference type="CDD" id="cd00466">
    <property type="entry name" value="DHQase_II"/>
    <property type="match status" value="1"/>
</dbReference>
<dbReference type="Pfam" id="PF01220">
    <property type="entry name" value="DHquinase_II"/>
    <property type="match status" value="1"/>
</dbReference>
<dbReference type="Gene3D" id="3.40.50.9100">
    <property type="entry name" value="Dehydroquinase, class II"/>
    <property type="match status" value="1"/>
</dbReference>
<feature type="binding site" evidence="7 9">
    <location>
        <position position="81"/>
    </location>
    <ligand>
        <name>substrate</name>
    </ligand>
</feature>
<comment type="catalytic activity">
    <reaction evidence="1 7">
        <text>3-dehydroquinate = 3-dehydroshikimate + H2O</text>
        <dbReference type="Rhea" id="RHEA:21096"/>
        <dbReference type="ChEBI" id="CHEBI:15377"/>
        <dbReference type="ChEBI" id="CHEBI:16630"/>
        <dbReference type="ChEBI" id="CHEBI:32364"/>
        <dbReference type="EC" id="4.2.1.10"/>
    </reaction>
</comment>
<dbReference type="InterPro" id="IPR036441">
    <property type="entry name" value="DHquinase_II_sf"/>
</dbReference>
<evidence type="ECO:0000256" key="2">
    <source>
        <dbReference type="ARBA" id="ARBA00004902"/>
    </source>
</evidence>
<dbReference type="UniPathway" id="UPA00053">
    <property type="reaction ID" value="UER00086"/>
</dbReference>
<comment type="function">
    <text evidence="7">Catalyzes a trans-dehydration via an enolate intermediate.</text>
</comment>
<name>D6SQ25_9BACT</name>
<evidence type="ECO:0000313" key="13">
    <source>
        <dbReference type="Proteomes" id="UP000005496"/>
    </source>
</evidence>
<feature type="site" description="Transition state stabilizer" evidence="7 10">
    <location>
        <position position="22"/>
    </location>
</feature>
<keyword evidence="13" id="KW-1185">Reference proteome</keyword>
<evidence type="ECO:0000256" key="1">
    <source>
        <dbReference type="ARBA" id="ARBA00001864"/>
    </source>
</evidence>
<evidence type="ECO:0000256" key="11">
    <source>
        <dbReference type="SAM" id="Phobius"/>
    </source>
</evidence>
<dbReference type="EMBL" id="ACJN02000002">
    <property type="protein sequence ID" value="EFI34851.1"/>
    <property type="molecule type" value="Genomic_DNA"/>
</dbReference>
<comment type="similarity">
    <text evidence="3 7">Belongs to the type-II 3-dehydroquinase family.</text>
</comment>
<evidence type="ECO:0000256" key="9">
    <source>
        <dbReference type="PIRSR" id="PIRSR001399-2"/>
    </source>
</evidence>
<feature type="binding site" evidence="7 9">
    <location>
        <position position="87"/>
    </location>
    <ligand>
        <name>substrate</name>
    </ligand>
</feature>
<dbReference type="NCBIfam" id="NF003807">
    <property type="entry name" value="PRK05395.1-4"/>
    <property type="match status" value="1"/>
</dbReference>
<comment type="subunit">
    <text evidence="4 7">Homododecamer.</text>
</comment>
<feature type="active site" description="Proton donor" evidence="7 8">
    <location>
        <position position="107"/>
    </location>
</feature>
<dbReference type="NCBIfam" id="NF003805">
    <property type="entry name" value="PRK05395.1-2"/>
    <property type="match status" value="1"/>
</dbReference>
<dbReference type="RefSeq" id="WP_008870165.1">
    <property type="nucleotide sequence ID" value="NZ_ACJN02000002.1"/>
</dbReference>
<evidence type="ECO:0000256" key="8">
    <source>
        <dbReference type="PIRSR" id="PIRSR001399-1"/>
    </source>
</evidence>
<evidence type="ECO:0000313" key="12">
    <source>
        <dbReference type="EMBL" id="EFI34851.1"/>
    </source>
</evidence>
<dbReference type="GO" id="GO:0009073">
    <property type="term" value="P:aromatic amino acid family biosynthetic process"/>
    <property type="evidence" value="ECO:0007669"/>
    <property type="project" value="UniProtKB-KW"/>
</dbReference>
<dbReference type="HAMAP" id="MF_00169">
    <property type="entry name" value="AroQ"/>
    <property type="match status" value="1"/>
</dbReference>
<protein>
    <recommendedName>
        <fullName evidence="5 7">3-dehydroquinate dehydratase</fullName>
        <shortName evidence="7">3-dehydroquinase</shortName>
        <ecNumber evidence="5 7">4.2.1.10</ecNumber>
    </recommendedName>
    <alternativeName>
        <fullName evidence="7">Type II DHQase</fullName>
    </alternativeName>
</protein>
<dbReference type="SUPFAM" id="SSF52304">
    <property type="entry name" value="Type II 3-dehydroquinate dehydratase"/>
    <property type="match status" value="1"/>
</dbReference>
<evidence type="ECO:0000256" key="4">
    <source>
        <dbReference type="ARBA" id="ARBA00011193"/>
    </source>
</evidence>
<dbReference type="EC" id="4.2.1.10" evidence="5 7"/>
<dbReference type="InterPro" id="IPR001874">
    <property type="entry name" value="DHquinase_II"/>
</dbReference>
<feature type="transmembrane region" description="Helical" evidence="11">
    <location>
        <begin position="128"/>
        <end position="150"/>
    </location>
</feature>
<dbReference type="eggNOG" id="COG0757">
    <property type="taxonomic scope" value="Bacteria"/>
</dbReference>
<evidence type="ECO:0000256" key="7">
    <source>
        <dbReference type="HAMAP-Rule" id="MF_00169"/>
    </source>
</evidence>
<keyword evidence="6 7" id="KW-0456">Lyase</keyword>
<sequence>MPGEKYTVLMVNGPNLGYIGRRDPGTYGTRGMDAVQTILEKDRPGLLDRIELNYFQANGEGEIIDRLEKAWKDNVQGLVINPGAYTHTSLALGDCLAWINIPHVEVHLSNIWSREEIRRQNLTAAHSLGVIAGFGIMSYVLGLEALVWYLDSL</sequence>
<organism evidence="12 13">
    <name type="scientific">Desulfonatronospira thiodismutans ASO3-1</name>
    <dbReference type="NCBI Taxonomy" id="555779"/>
    <lineage>
        <taxon>Bacteria</taxon>
        <taxon>Pseudomonadati</taxon>
        <taxon>Thermodesulfobacteriota</taxon>
        <taxon>Desulfovibrionia</taxon>
        <taxon>Desulfovibrionales</taxon>
        <taxon>Desulfonatronovibrionaceae</taxon>
        <taxon>Desulfonatronospira</taxon>
    </lineage>
</organism>
<dbReference type="PANTHER" id="PTHR21272:SF3">
    <property type="entry name" value="CATABOLIC 3-DEHYDROQUINASE"/>
    <property type="match status" value="1"/>
</dbReference>
<dbReference type="GO" id="GO:0009423">
    <property type="term" value="P:chorismate biosynthetic process"/>
    <property type="evidence" value="ECO:0007669"/>
    <property type="project" value="UniProtKB-UniRule"/>
</dbReference>
<feature type="binding site" evidence="7 9">
    <location>
        <position position="94"/>
    </location>
    <ligand>
        <name>substrate</name>
    </ligand>
</feature>
<dbReference type="GO" id="GO:0008652">
    <property type="term" value="P:amino acid biosynthetic process"/>
    <property type="evidence" value="ECO:0007669"/>
    <property type="project" value="UniProtKB-KW"/>
</dbReference>
<keyword evidence="7" id="KW-0057">Aromatic amino acid biosynthesis</keyword>
<keyword evidence="11" id="KW-1133">Transmembrane helix</keyword>
<evidence type="ECO:0000256" key="5">
    <source>
        <dbReference type="ARBA" id="ARBA00012060"/>
    </source>
</evidence>
<dbReference type="OrthoDB" id="9790793at2"/>
<dbReference type="GO" id="GO:0019631">
    <property type="term" value="P:quinate catabolic process"/>
    <property type="evidence" value="ECO:0007669"/>
    <property type="project" value="TreeGrafter"/>
</dbReference>
<comment type="pathway">
    <text evidence="2 7">Metabolic intermediate biosynthesis; chorismate biosynthesis; chorismate from D-erythrose 4-phosphate and phosphoenolpyruvate: step 3/7.</text>
</comment>
<dbReference type="AlphaFoldDB" id="D6SQ25"/>
<evidence type="ECO:0000256" key="3">
    <source>
        <dbReference type="ARBA" id="ARBA00011037"/>
    </source>
</evidence>